<dbReference type="InterPro" id="IPR038610">
    <property type="entry name" value="FliK-like_C_sf"/>
</dbReference>
<sequence>MLAASRQGMLTSSTAQVADALATALGQMKQDANAPVGSDRTRLRAGGAALKTIQIQLAPENLGKVNVTLKLIGDNLTVHIEATEPETAHRLKDDGEGLKSLLKSAGFDVDEAVITLGSRDAAGARAPHQSGAQSDTSASGQSRDGSANGQLASDGQNGQGGRRDDGRSRQPQAAPGARSLEGTPEAGGRNMALDPSVYL</sequence>
<dbReference type="InterPro" id="IPR021136">
    <property type="entry name" value="Flagellar_hook_control-like_C"/>
</dbReference>
<dbReference type="Gene3D" id="3.30.750.140">
    <property type="match status" value="1"/>
</dbReference>
<reference evidence="3" key="1">
    <citation type="submission" date="2022-12" db="EMBL/GenBank/DDBJ databases">
        <title>Jiella pelagia sp. nov., isolated from phosphonate enriched culture of Northwest Pacific surface seawater.</title>
        <authorList>
            <person name="Shin D.Y."/>
            <person name="Hwang C.Y."/>
        </authorList>
    </citation>
    <scope>NUCLEOTIDE SEQUENCE</scope>
    <source>
        <strain evidence="3">HL-NP1</strain>
    </source>
</reference>
<name>A0ABY7BYB2_9HYPH</name>
<gene>
    <name evidence="3" type="ORF">OH818_18620</name>
</gene>
<organism evidence="3 4">
    <name type="scientific">Jiella pelagia</name>
    <dbReference type="NCBI Taxonomy" id="2986949"/>
    <lineage>
        <taxon>Bacteria</taxon>
        <taxon>Pseudomonadati</taxon>
        <taxon>Pseudomonadota</taxon>
        <taxon>Alphaproteobacteria</taxon>
        <taxon>Hyphomicrobiales</taxon>
        <taxon>Aurantimonadaceae</taxon>
        <taxon>Jiella</taxon>
    </lineage>
</organism>
<protein>
    <submittedName>
        <fullName evidence="3">Flagellar hook-length control protein FliK</fullName>
    </submittedName>
</protein>
<evidence type="ECO:0000313" key="3">
    <source>
        <dbReference type="EMBL" id="WAP67513.1"/>
    </source>
</evidence>
<evidence type="ECO:0000259" key="2">
    <source>
        <dbReference type="Pfam" id="PF02120"/>
    </source>
</evidence>
<evidence type="ECO:0000313" key="4">
    <source>
        <dbReference type="Proteomes" id="UP001164020"/>
    </source>
</evidence>
<proteinExistence type="predicted"/>
<dbReference type="Pfam" id="PF02120">
    <property type="entry name" value="Flg_hook"/>
    <property type="match status" value="1"/>
</dbReference>
<keyword evidence="3" id="KW-0966">Cell projection</keyword>
<keyword evidence="4" id="KW-1185">Reference proteome</keyword>
<dbReference type="CDD" id="cd17470">
    <property type="entry name" value="T3SS_Flik_C"/>
    <property type="match status" value="1"/>
</dbReference>
<dbReference type="EMBL" id="CP114029">
    <property type="protein sequence ID" value="WAP67513.1"/>
    <property type="molecule type" value="Genomic_DNA"/>
</dbReference>
<feature type="region of interest" description="Disordered" evidence="1">
    <location>
        <begin position="120"/>
        <end position="199"/>
    </location>
</feature>
<dbReference type="RefSeq" id="WP_268879975.1">
    <property type="nucleotide sequence ID" value="NZ_CP114029.1"/>
</dbReference>
<keyword evidence="3" id="KW-0969">Cilium</keyword>
<feature type="domain" description="Flagellar hook-length control protein-like C-terminal" evidence="2">
    <location>
        <begin position="49"/>
        <end position="120"/>
    </location>
</feature>
<accession>A0ABY7BYB2</accession>
<evidence type="ECO:0000256" key="1">
    <source>
        <dbReference type="SAM" id="MobiDB-lite"/>
    </source>
</evidence>
<dbReference type="Proteomes" id="UP001164020">
    <property type="component" value="Chromosome"/>
</dbReference>
<keyword evidence="3" id="KW-0282">Flagellum</keyword>
<feature type="compositionally biased region" description="Polar residues" evidence="1">
    <location>
        <begin position="130"/>
        <end position="151"/>
    </location>
</feature>